<reference evidence="2 3" key="1">
    <citation type="submission" date="2024-04" db="EMBL/GenBank/DDBJ databases">
        <authorList>
            <person name="Wu Y.S."/>
            <person name="Zhang L."/>
        </authorList>
    </citation>
    <scope>NUCLEOTIDE SEQUENCE [LARGE SCALE GENOMIC DNA]</scope>
    <source>
        <strain evidence="2 3">KG-01</strain>
    </source>
</reference>
<dbReference type="Gene3D" id="3.10.620.30">
    <property type="match status" value="1"/>
</dbReference>
<proteinExistence type="predicted"/>
<dbReference type="InterPro" id="IPR052557">
    <property type="entry name" value="CAP/Cytokinesis_protein"/>
</dbReference>
<dbReference type="EMBL" id="JBCEWA010000005">
    <property type="protein sequence ID" value="MEL5988352.1"/>
    <property type="molecule type" value="Genomic_DNA"/>
</dbReference>
<organism evidence="2 3">
    <name type="scientific">Kurthia gibsonii</name>
    <dbReference type="NCBI Taxonomy" id="33946"/>
    <lineage>
        <taxon>Bacteria</taxon>
        <taxon>Bacillati</taxon>
        <taxon>Bacillota</taxon>
        <taxon>Bacilli</taxon>
        <taxon>Bacillales</taxon>
        <taxon>Caryophanaceae</taxon>
        <taxon>Kurthia</taxon>
    </lineage>
</organism>
<dbReference type="SMART" id="SM00460">
    <property type="entry name" value="TGc"/>
    <property type="match status" value="1"/>
</dbReference>
<evidence type="ECO:0000259" key="1">
    <source>
        <dbReference type="SMART" id="SM00460"/>
    </source>
</evidence>
<name>A0ABU9LKS2_9BACL</name>
<dbReference type="PANTHER" id="PTHR46333:SF2">
    <property type="entry name" value="CYTOKINESIS PROTEIN 3"/>
    <property type="match status" value="1"/>
</dbReference>
<evidence type="ECO:0000313" key="3">
    <source>
        <dbReference type="Proteomes" id="UP001398420"/>
    </source>
</evidence>
<dbReference type="PANTHER" id="PTHR46333">
    <property type="entry name" value="CYTOKINESIS PROTEIN 3"/>
    <property type="match status" value="1"/>
</dbReference>
<keyword evidence="3" id="KW-1185">Reference proteome</keyword>
<dbReference type="RefSeq" id="WP_342302916.1">
    <property type="nucleotide sequence ID" value="NZ_JBCEWA010000005.1"/>
</dbReference>
<comment type="caution">
    <text evidence="2">The sequence shown here is derived from an EMBL/GenBank/DDBJ whole genome shotgun (WGS) entry which is preliminary data.</text>
</comment>
<dbReference type="InterPro" id="IPR002931">
    <property type="entry name" value="Transglutaminase-like"/>
</dbReference>
<sequence>MGIYFESMEMFQKDGGLKQTTITAKQLLPAMVTHMKRGDRQFSLYLQGRLPKSVPDLLQEAFSLLHLQEPFYTQHCARQESSFKYVSKNRIKMNFSMTYRMTREEQQWVIQEIQLILKDLITNTMSDVEKVIAVHDYIVRNHQYEMNTTGSPFTVYTFMHEKQGVCMAYALLFEKMMEELKIPCYYVIGQADGESDLGHAWNMVKLDDAWYHIDATWDDVGSKMKNHEIRYRYLLRSDAFMKKDHQWNEANYPQCLSERYQYFTNLYDVASHGKKIYYPKPKTASLMSFDVVSRTETLHLEERVQFCTFEQGRLYMSCVDRDWHLYAFEVDTKQLICVEERQVQSIHQTVHETIVHFHQGEPIYLKERATIEPKPVLEAHEVILTGYGNSWFGEYKGKAKPLRFISDEGLELLIADAYKQVTVDFLCHDSLQIQLTANQKPLKAEHPVIVTLPPEIATRVGRKVLEIEEDFEMVL</sequence>
<accession>A0ABU9LKS2</accession>
<protein>
    <submittedName>
        <fullName evidence="2">Transglutaminase domain-containing protein</fullName>
    </submittedName>
</protein>
<feature type="domain" description="Transglutaminase-like" evidence="1">
    <location>
        <begin position="158"/>
        <end position="217"/>
    </location>
</feature>
<gene>
    <name evidence="2" type="ORF">AAF454_08025</name>
</gene>
<dbReference type="Pfam" id="PF01841">
    <property type="entry name" value="Transglut_core"/>
    <property type="match status" value="1"/>
</dbReference>
<evidence type="ECO:0000313" key="2">
    <source>
        <dbReference type="EMBL" id="MEL5988352.1"/>
    </source>
</evidence>
<dbReference type="InterPro" id="IPR038765">
    <property type="entry name" value="Papain-like_cys_pep_sf"/>
</dbReference>
<dbReference type="Proteomes" id="UP001398420">
    <property type="component" value="Unassembled WGS sequence"/>
</dbReference>
<dbReference type="SUPFAM" id="SSF54001">
    <property type="entry name" value="Cysteine proteinases"/>
    <property type="match status" value="1"/>
</dbReference>